<sequence length="78" mass="8268">MYSSTSQENNNLYPDPTAWSGEVSESASSSSPTYDQPTLSPSTSDSSSADADFSRLGRNSAAPLSFRTLPTRSSALEI</sequence>
<feature type="compositionally biased region" description="Polar residues" evidence="1">
    <location>
        <begin position="1"/>
        <end position="12"/>
    </location>
</feature>
<reference evidence="2 3" key="1">
    <citation type="submission" date="2021-06" db="EMBL/GenBank/DDBJ databases">
        <title>Caerostris darwini draft genome.</title>
        <authorList>
            <person name="Kono N."/>
            <person name="Arakawa K."/>
        </authorList>
    </citation>
    <scope>NUCLEOTIDE SEQUENCE [LARGE SCALE GENOMIC DNA]</scope>
</reference>
<name>A0AAV4URI4_9ARAC</name>
<feature type="compositionally biased region" description="Low complexity" evidence="1">
    <location>
        <begin position="20"/>
        <end position="31"/>
    </location>
</feature>
<evidence type="ECO:0000313" key="3">
    <source>
        <dbReference type="Proteomes" id="UP001054837"/>
    </source>
</evidence>
<dbReference type="AlphaFoldDB" id="A0AAV4URI4"/>
<gene>
    <name evidence="2" type="ORF">CDAR_9621</name>
</gene>
<dbReference type="Proteomes" id="UP001054837">
    <property type="component" value="Unassembled WGS sequence"/>
</dbReference>
<feature type="compositionally biased region" description="Low complexity" evidence="1">
    <location>
        <begin position="40"/>
        <end position="51"/>
    </location>
</feature>
<accession>A0AAV4URI4</accession>
<keyword evidence="3" id="KW-1185">Reference proteome</keyword>
<comment type="caution">
    <text evidence="2">The sequence shown here is derived from an EMBL/GenBank/DDBJ whole genome shotgun (WGS) entry which is preliminary data.</text>
</comment>
<protein>
    <submittedName>
        <fullName evidence="2">Uncharacterized protein</fullName>
    </submittedName>
</protein>
<feature type="compositionally biased region" description="Polar residues" evidence="1">
    <location>
        <begin position="68"/>
        <end position="78"/>
    </location>
</feature>
<organism evidence="2 3">
    <name type="scientific">Caerostris darwini</name>
    <dbReference type="NCBI Taxonomy" id="1538125"/>
    <lineage>
        <taxon>Eukaryota</taxon>
        <taxon>Metazoa</taxon>
        <taxon>Ecdysozoa</taxon>
        <taxon>Arthropoda</taxon>
        <taxon>Chelicerata</taxon>
        <taxon>Arachnida</taxon>
        <taxon>Araneae</taxon>
        <taxon>Araneomorphae</taxon>
        <taxon>Entelegynae</taxon>
        <taxon>Araneoidea</taxon>
        <taxon>Araneidae</taxon>
        <taxon>Caerostris</taxon>
    </lineage>
</organism>
<evidence type="ECO:0000256" key="1">
    <source>
        <dbReference type="SAM" id="MobiDB-lite"/>
    </source>
</evidence>
<proteinExistence type="predicted"/>
<feature type="region of interest" description="Disordered" evidence="1">
    <location>
        <begin position="1"/>
        <end position="78"/>
    </location>
</feature>
<evidence type="ECO:0000313" key="2">
    <source>
        <dbReference type="EMBL" id="GIY60338.1"/>
    </source>
</evidence>
<dbReference type="EMBL" id="BPLQ01011786">
    <property type="protein sequence ID" value="GIY60338.1"/>
    <property type="molecule type" value="Genomic_DNA"/>
</dbReference>